<organism evidence="2 3">
    <name type="scientific">Chryseobacterium populi</name>
    <dbReference type="NCBI Taxonomy" id="1144316"/>
    <lineage>
        <taxon>Bacteria</taxon>
        <taxon>Pseudomonadati</taxon>
        <taxon>Bacteroidota</taxon>
        <taxon>Flavobacteriia</taxon>
        <taxon>Flavobacteriales</taxon>
        <taxon>Weeksellaceae</taxon>
        <taxon>Chryseobacterium group</taxon>
        <taxon>Chryseobacterium</taxon>
    </lineage>
</organism>
<gene>
    <name evidence="2" type="ORF">PMI13_03917</name>
</gene>
<dbReference type="AlphaFoldDB" id="J2SRA9"/>
<protein>
    <recommendedName>
        <fullName evidence="1">IgGFc-binding protein N-terminal domain-containing protein</fullName>
    </recommendedName>
</protein>
<evidence type="ECO:0000313" key="2">
    <source>
        <dbReference type="EMBL" id="EJL68062.1"/>
    </source>
</evidence>
<proteinExistence type="predicted"/>
<name>J2SRA9_9FLAO</name>
<evidence type="ECO:0000259" key="1">
    <source>
        <dbReference type="Pfam" id="PF17517"/>
    </source>
</evidence>
<sequence length="1014" mass="104900">MLMIINTLSAQRDTEHWIAPYYNSSAIDYTNTIFLSTDSTTPFGVEIYSNNTLLTTVTISKGNPQQYTLATNRIYTEDESDAFTVINKGVYLKATQPFFCNLRLANDVHAEIITCKGKAGIGKEFYIASSPNTNVAGNRPVYNFTAGILATEDNTSVTVSWNTAGLIFFGGTPTGNSHTFTLNKGQSFIFAGGGGNAFSGNIPNLTGFIGAKVTANKPVSLTNGSVSGNFGAGGSGLLGSSSDAILDQSVPLERLGNSFAMVKTRSTDPSLNMEGGLIVATENNTQIFLNGSATPVQTLNAGQWYRINESSYIAQPGAAGHSNMYISTSKNVYLYQFVGVGDSNATCGFNYIPPLNCFLPKKIDEIGNVDVMPGSGTTPNLKLNILTEAGATVTVNGTAPTPAQGPYPLAGSTQWVTYSLNNVTGNLTINSSRALTSGINGGYSSAGYGGYFAGFSSIPIIEKSGDCVPGAVLEVEAGFDSYQWMLNGVDIPGAISHTYTPTQAGNYTVRIQNGSCAAVVTPIFKVFSCLKLTTQNINVCSSQVITPTFTSSTQTPVPGTVTIVTPPTNGTAVVNPNGTITYTPTTGNGTDQIVYRFCGNAPEFIDCEQVTLNITIAPLTVNNTTLSTCPTSTSPPSATFNLTLAQPNISNAAGATFTYYVNQADATAGNASTIATPTAYTSGNATIYVRVKVGSCFKVAELQLNLTQSVVSTITASSTTICYGGNVTLTSGQATGNTWSTGATTPSITVTTPGTYTLTNSSGNCPSSPASITITAESDPNIQITGNLVFCQGSSTTLTATSAGTGNTYSWSNGTTGSTISVSAPGTYTVTVETPAGCQYQESVTVTQGAVPTVQNASLSECTNSTTATFDLTSAQPAISTTAGATFAYYVNQADAIAGNASTIATPTAYTSGNATIYVRVKVGTCFKVAELQLNVTQSAVSTITASSTTICYGGNVTLTSGQATGNTWSTGATTPSITVTTPGTYTLTNSTGNCTSSPASITITAESDPDVQI</sequence>
<dbReference type="InterPro" id="IPR035234">
    <property type="entry name" value="IgGFc-bd_N"/>
</dbReference>
<dbReference type="Proteomes" id="UP000007509">
    <property type="component" value="Unassembled WGS sequence"/>
</dbReference>
<dbReference type="Pfam" id="PF17517">
    <property type="entry name" value="IgGFc_binding"/>
    <property type="match status" value="1"/>
</dbReference>
<reference evidence="2 3" key="1">
    <citation type="journal article" date="2012" name="J. Bacteriol.">
        <title>Twenty-one genome sequences from Pseudomonas species and 19 genome sequences from diverse bacteria isolated from the rhizosphere and endosphere of Populus deltoides.</title>
        <authorList>
            <person name="Brown S.D."/>
            <person name="Utturkar S.M."/>
            <person name="Klingeman D.M."/>
            <person name="Johnson C.M."/>
            <person name="Martin S.L."/>
            <person name="Land M.L."/>
            <person name="Lu T.Y."/>
            <person name="Schadt C.W."/>
            <person name="Doktycz M.J."/>
            <person name="Pelletier D.A."/>
        </authorList>
    </citation>
    <scope>NUCLEOTIDE SEQUENCE [LARGE SCALE GENOMIC DNA]</scope>
    <source>
        <strain evidence="2 3">CF314</strain>
    </source>
</reference>
<accession>J2SRA9</accession>
<evidence type="ECO:0000313" key="3">
    <source>
        <dbReference type="Proteomes" id="UP000007509"/>
    </source>
</evidence>
<dbReference type="EMBL" id="AKJY01000108">
    <property type="protein sequence ID" value="EJL68062.1"/>
    <property type="molecule type" value="Genomic_DNA"/>
</dbReference>
<keyword evidence="3" id="KW-1185">Reference proteome</keyword>
<feature type="non-terminal residue" evidence="2">
    <location>
        <position position="1014"/>
    </location>
</feature>
<feature type="domain" description="IgGFc-binding protein N-terminal" evidence="1">
    <location>
        <begin position="121"/>
        <end position="436"/>
    </location>
</feature>
<comment type="caution">
    <text evidence="2">The sequence shown here is derived from an EMBL/GenBank/DDBJ whole genome shotgun (WGS) entry which is preliminary data.</text>
</comment>